<keyword evidence="1" id="KW-0472">Membrane</keyword>
<accession>A0ABY8BUK8</accession>
<sequence length="219" mass="23729">MILFPFDPEQPPLTPDGDQARRWAERELSDPAYAAAHPTPIDRIARAVQEFFERLFNSHVDTTLGLWLAVAIAVVLLALIVAAVIFSGRSRLSRRAAPTAHDLFGDSETRTAAQLRRAAASAASSGDFDEAVILRFRALALGLVERELVELVPGATVHAFARRAGDLFPDQGERMDAAAAVFDDVRYLRRGGTADGYALIAAVDDAVRGRSVPSPEPVR</sequence>
<dbReference type="InterPro" id="IPR025403">
    <property type="entry name" value="TgpA-like_C"/>
</dbReference>
<feature type="transmembrane region" description="Helical" evidence="1">
    <location>
        <begin position="64"/>
        <end position="86"/>
    </location>
</feature>
<dbReference type="RefSeq" id="WP_275277208.1">
    <property type="nucleotide sequence ID" value="NZ_CP119108.1"/>
</dbReference>
<reference evidence="3 4" key="1">
    <citation type="submission" date="2023-03" db="EMBL/GenBank/DDBJ databases">
        <title>Genome sequence of Microbacterium sp. KACC 23027.</title>
        <authorList>
            <person name="Kim S."/>
            <person name="Heo J."/>
            <person name="Kwon S.-W."/>
        </authorList>
    </citation>
    <scope>NUCLEOTIDE SEQUENCE [LARGE SCALE GENOMIC DNA]</scope>
    <source>
        <strain evidence="3 4">KACC 23027</strain>
    </source>
</reference>
<evidence type="ECO:0000313" key="4">
    <source>
        <dbReference type="Proteomes" id="UP001214553"/>
    </source>
</evidence>
<dbReference type="Proteomes" id="UP001214553">
    <property type="component" value="Chromosome"/>
</dbReference>
<evidence type="ECO:0000259" key="2">
    <source>
        <dbReference type="Pfam" id="PF13559"/>
    </source>
</evidence>
<feature type="domain" description="Protein-glutamine gamma-glutamyltransferase-like C-terminal" evidence="2">
    <location>
        <begin position="135"/>
        <end position="198"/>
    </location>
</feature>
<name>A0ABY8BUK8_9MICO</name>
<evidence type="ECO:0000313" key="3">
    <source>
        <dbReference type="EMBL" id="WEG07870.1"/>
    </source>
</evidence>
<keyword evidence="1" id="KW-0812">Transmembrane</keyword>
<dbReference type="EMBL" id="CP119108">
    <property type="protein sequence ID" value="WEG07870.1"/>
    <property type="molecule type" value="Genomic_DNA"/>
</dbReference>
<dbReference type="Pfam" id="PF13559">
    <property type="entry name" value="DUF4129"/>
    <property type="match status" value="1"/>
</dbReference>
<keyword evidence="4" id="KW-1185">Reference proteome</keyword>
<organism evidence="3 4">
    <name type="scientific">Microbacterium horticulturae</name>
    <dbReference type="NCBI Taxonomy" id="3028316"/>
    <lineage>
        <taxon>Bacteria</taxon>
        <taxon>Bacillati</taxon>
        <taxon>Actinomycetota</taxon>
        <taxon>Actinomycetes</taxon>
        <taxon>Micrococcales</taxon>
        <taxon>Microbacteriaceae</taxon>
        <taxon>Microbacterium</taxon>
    </lineage>
</organism>
<protein>
    <submittedName>
        <fullName evidence="3">DUF4129 domain-containing protein</fullName>
    </submittedName>
</protein>
<evidence type="ECO:0000256" key="1">
    <source>
        <dbReference type="SAM" id="Phobius"/>
    </source>
</evidence>
<gene>
    <name evidence="3" type="ORF">PU630_11525</name>
</gene>
<proteinExistence type="predicted"/>
<keyword evidence="1" id="KW-1133">Transmembrane helix</keyword>